<evidence type="ECO:0000259" key="8">
    <source>
        <dbReference type="Pfam" id="PF02706"/>
    </source>
</evidence>
<comment type="subcellular location">
    <subcellularLocation>
        <location evidence="1">Cell membrane</location>
        <topology evidence="1">Multi-pass membrane protein</topology>
    </subcellularLocation>
</comment>
<feature type="transmembrane region" description="Helical" evidence="7">
    <location>
        <begin position="415"/>
        <end position="436"/>
    </location>
</feature>
<dbReference type="AlphaFoldDB" id="A0A975K9Z3"/>
<dbReference type="InterPro" id="IPR014345">
    <property type="entry name" value="XrtA_polysacc_chain"/>
</dbReference>
<gene>
    <name evidence="9" type="ORF">KFK14_09145</name>
</gene>
<reference evidence="9" key="1">
    <citation type="submission" date="2021-04" db="EMBL/GenBank/DDBJ databases">
        <title>Isolation of p-tert-butylphenol degrading bacteria Sphingobium phenoxybenzoativorans Tas13 from active sludge.</title>
        <authorList>
            <person name="Li Y."/>
        </authorList>
    </citation>
    <scope>NUCLEOTIDE SEQUENCE</scope>
    <source>
        <strain evidence="9">Tas13</strain>
    </source>
</reference>
<dbReference type="GO" id="GO:0004713">
    <property type="term" value="F:protein tyrosine kinase activity"/>
    <property type="evidence" value="ECO:0007669"/>
    <property type="project" value="TreeGrafter"/>
</dbReference>
<dbReference type="PANTHER" id="PTHR32309:SF13">
    <property type="entry name" value="FERRIC ENTEROBACTIN TRANSPORT PROTEIN FEPE"/>
    <property type="match status" value="1"/>
</dbReference>
<feature type="transmembrane region" description="Helical" evidence="7">
    <location>
        <begin position="479"/>
        <end position="500"/>
    </location>
</feature>
<evidence type="ECO:0000256" key="4">
    <source>
        <dbReference type="ARBA" id="ARBA00022989"/>
    </source>
</evidence>
<dbReference type="NCBIfam" id="TIGR03007">
    <property type="entry name" value="pepcterm_ChnLen"/>
    <property type="match status" value="1"/>
</dbReference>
<dbReference type="KEGG" id="spph:KFK14_09145"/>
<keyword evidence="5 7" id="KW-0472">Membrane</keyword>
<keyword evidence="4 7" id="KW-1133">Transmembrane helix</keyword>
<dbReference type="GO" id="GO:0005886">
    <property type="term" value="C:plasma membrane"/>
    <property type="evidence" value="ECO:0007669"/>
    <property type="project" value="UniProtKB-SubCell"/>
</dbReference>
<keyword evidence="6" id="KW-0175">Coiled coil</keyword>
<dbReference type="RefSeq" id="WP_212610662.1">
    <property type="nucleotide sequence ID" value="NZ_CP073910.1"/>
</dbReference>
<organism evidence="9 10">
    <name type="scientific">Sphingobium phenoxybenzoativorans</name>
    <dbReference type="NCBI Taxonomy" id="1592790"/>
    <lineage>
        <taxon>Bacteria</taxon>
        <taxon>Pseudomonadati</taxon>
        <taxon>Pseudomonadota</taxon>
        <taxon>Alphaproteobacteria</taxon>
        <taxon>Sphingomonadales</taxon>
        <taxon>Sphingomonadaceae</taxon>
        <taxon>Sphingobium</taxon>
    </lineage>
</organism>
<feature type="domain" description="Polysaccharide chain length determinant N-terminal" evidence="8">
    <location>
        <begin position="14"/>
        <end position="92"/>
    </location>
</feature>
<dbReference type="Pfam" id="PF02706">
    <property type="entry name" value="Wzz"/>
    <property type="match status" value="1"/>
</dbReference>
<keyword evidence="3 7" id="KW-0812">Transmembrane</keyword>
<evidence type="ECO:0000256" key="7">
    <source>
        <dbReference type="SAM" id="Phobius"/>
    </source>
</evidence>
<name>A0A975K9Z3_9SPHN</name>
<evidence type="ECO:0000256" key="6">
    <source>
        <dbReference type="SAM" id="Coils"/>
    </source>
</evidence>
<evidence type="ECO:0000256" key="3">
    <source>
        <dbReference type="ARBA" id="ARBA00022692"/>
    </source>
</evidence>
<protein>
    <submittedName>
        <fullName evidence="9">Chain-length determining protein</fullName>
    </submittedName>
</protein>
<dbReference type="InterPro" id="IPR050445">
    <property type="entry name" value="Bact_polysacc_biosynth/exp"/>
</dbReference>
<dbReference type="EMBL" id="CP073910">
    <property type="protein sequence ID" value="QUT07538.1"/>
    <property type="molecule type" value="Genomic_DNA"/>
</dbReference>
<dbReference type="Proteomes" id="UP000681425">
    <property type="component" value="Chromosome"/>
</dbReference>
<sequence length="505" mass="53971">MSGLYDELQIALHGIWNRRWLALATAWGICMLGWLVVALIPNSYESKAKVYVEARSILPNQMGVSPIEQQQDVDRVRQTLTSAANLEKVVRSTDLAQTVTTDREIAGKVSMLRQKIKIVADQDNLFDITVAMSDSSLSDGGNARVASQVAQKLVELFQQADILNDRDETKQSLGFLNSQVEQRGRQLQEAEQRRVAFEQKYIGLLPGVGSINDRMNAARTEMNQIDPQLVAAQSALASVNGQLAATPAMIAGGGAGTGGLSALASAQADLSAARARGWTENHPDVVALQRQIAALRGQGGASVSAGGTPNPAYMSLKSMQAEKAATAAALSTRKAQLQSDLNTMIAKQVDEPGVAAEQERLDRDYQAIKAQYDKLVADREDVRLRGDVQSETDAVKFRVIDPPSMSSVPASPNRPLLLVGVLIAGIFGGAGVAFAIGQLRTTYPTVARLEKAAGIPVIGAITETLTAAQSETRRQHLRWFAGASGALAGCCVLLIAVEFVQRGMA</sequence>
<dbReference type="PANTHER" id="PTHR32309">
    <property type="entry name" value="TYROSINE-PROTEIN KINASE"/>
    <property type="match status" value="1"/>
</dbReference>
<accession>A0A975K9Z3</accession>
<evidence type="ECO:0000313" key="9">
    <source>
        <dbReference type="EMBL" id="QUT07538.1"/>
    </source>
</evidence>
<feature type="coiled-coil region" evidence="6">
    <location>
        <begin position="173"/>
        <end position="200"/>
    </location>
</feature>
<evidence type="ECO:0000256" key="2">
    <source>
        <dbReference type="ARBA" id="ARBA00022475"/>
    </source>
</evidence>
<proteinExistence type="predicted"/>
<keyword evidence="10" id="KW-1185">Reference proteome</keyword>
<dbReference type="InterPro" id="IPR003856">
    <property type="entry name" value="LPS_length_determ_N"/>
</dbReference>
<evidence type="ECO:0000313" key="10">
    <source>
        <dbReference type="Proteomes" id="UP000681425"/>
    </source>
</evidence>
<feature type="transmembrane region" description="Helical" evidence="7">
    <location>
        <begin position="20"/>
        <end position="40"/>
    </location>
</feature>
<evidence type="ECO:0000256" key="5">
    <source>
        <dbReference type="ARBA" id="ARBA00023136"/>
    </source>
</evidence>
<keyword evidence="2" id="KW-1003">Cell membrane</keyword>
<evidence type="ECO:0000256" key="1">
    <source>
        <dbReference type="ARBA" id="ARBA00004651"/>
    </source>
</evidence>